<name>A0ABR5ZL24_9PROT</name>
<dbReference type="EMBL" id="NWUS01000001">
    <property type="protein sequence ID" value="MBA5725030.1"/>
    <property type="molecule type" value="Genomic_DNA"/>
</dbReference>
<protein>
    <submittedName>
        <fullName evidence="1">Uncharacterized protein</fullName>
    </submittedName>
</protein>
<comment type="caution">
    <text evidence="1">The sequence shown here is derived from an EMBL/GenBank/DDBJ whole genome shotgun (WGS) entry which is preliminary data.</text>
</comment>
<evidence type="ECO:0000313" key="1">
    <source>
        <dbReference type="EMBL" id="MBA5725030.1"/>
    </source>
</evidence>
<proteinExistence type="predicted"/>
<dbReference type="RefSeq" id="WP_182081003.1">
    <property type="nucleotide sequence ID" value="NZ_NWUS01000001.1"/>
</dbReference>
<sequence>MKDISSYRGSASFPPWRDDYIPTADEWLNCFSNKADSSSIEDLKKSLFPDKNGSNDNSEQNSILNSILSRVTSLENEDKYLSSLCYLIKRPYHYITGTYDDVDETFFSREQASIAVKLSSQLAWAANQQQQARFTQRLIVEAKKAGLYK</sequence>
<evidence type="ECO:0000313" key="2">
    <source>
        <dbReference type="Proteomes" id="UP001516390"/>
    </source>
</evidence>
<gene>
    <name evidence="1" type="ORF">CPA57_01890</name>
</gene>
<dbReference type="Proteomes" id="UP001516390">
    <property type="component" value="Unassembled WGS sequence"/>
</dbReference>
<keyword evidence="2" id="KW-1185">Reference proteome</keyword>
<organism evidence="1 2">
    <name type="scientific">Bombella favorum</name>
    <dbReference type="NCBI Taxonomy" id="2039164"/>
    <lineage>
        <taxon>Bacteria</taxon>
        <taxon>Pseudomonadati</taxon>
        <taxon>Pseudomonadota</taxon>
        <taxon>Alphaproteobacteria</taxon>
        <taxon>Acetobacterales</taxon>
        <taxon>Acetobacteraceae</taxon>
        <taxon>Bombella</taxon>
    </lineage>
</organism>
<reference evidence="1 2" key="1">
    <citation type="submission" date="2017-09" db="EMBL/GenBank/DDBJ databases">
        <authorList>
            <person name="Jakob F."/>
        </authorList>
    </citation>
    <scope>NUCLEOTIDE SEQUENCE [LARGE SCALE GENOMIC DNA]</scope>
    <source>
        <strain evidence="1 2">TMW 2.1880</strain>
    </source>
</reference>
<accession>A0ABR5ZL24</accession>